<feature type="compositionally biased region" description="Low complexity" evidence="1">
    <location>
        <begin position="43"/>
        <end position="53"/>
    </location>
</feature>
<dbReference type="EMBL" id="BSYO01000002">
    <property type="protein sequence ID" value="GMH00883.1"/>
    <property type="molecule type" value="Genomic_DNA"/>
</dbReference>
<evidence type="ECO:0000256" key="1">
    <source>
        <dbReference type="SAM" id="MobiDB-lite"/>
    </source>
</evidence>
<feature type="region of interest" description="Disordered" evidence="1">
    <location>
        <begin position="29"/>
        <end position="53"/>
    </location>
</feature>
<comment type="caution">
    <text evidence="2">The sequence shown here is derived from an EMBL/GenBank/DDBJ whole genome shotgun (WGS) entry which is preliminary data.</text>
</comment>
<dbReference type="AlphaFoldDB" id="A0AAD3P7I2"/>
<sequence>MPLAIVVEEAPHDGLITKKPAGYELGAEAAGDATSPLPGGVGPEEFPVGPTVPGNVDLSPLVLSPVTAPEPYGGPSSTPLPKALLDSLSVEEETPIEVWVPQLFGLTL</sequence>
<protein>
    <submittedName>
        <fullName evidence="2">Uncharacterized protein</fullName>
    </submittedName>
</protein>
<gene>
    <name evidence="2" type="ORF">Nepgr_002722</name>
</gene>
<organism evidence="2 3">
    <name type="scientific">Nepenthes gracilis</name>
    <name type="common">Slender pitcher plant</name>
    <dbReference type="NCBI Taxonomy" id="150966"/>
    <lineage>
        <taxon>Eukaryota</taxon>
        <taxon>Viridiplantae</taxon>
        <taxon>Streptophyta</taxon>
        <taxon>Embryophyta</taxon>
        <taxon>Tracheophyta</taxon>
        <taxon>Spermatophyta</taxon>
        <taxon>Magnoliopsida</taxon>
        <taxon>eudicotyledons</taxon>
        <taxon>Gunneridae</taxon>
        <taxon>Pentapetalae</taxon>
        <taxon>Caryophyllales</taxon>
        <taxon>Nepenthaceae</taxon>
        <taxon>Nepenthes</taxon>
    </lineage>
</organism>
<evidence type="ECO:0000313" key="3">
    <source>
        <dbReference type="Proteomes" id="UP001279734"/>
    </source>
</evidence>
<reference evidence="2" key="1">
    <citation type="submission" date="2023-05" db="EMBL/GenBank/DDBJ databases">
        <title>Nepenthes gracilis genome sequencing.</title>
        <authorList>
            <person name="Fukushima K."/>
        </authorList>
    </citation>
    <scope>NUCLEOTIDE SEQUENCE</scope>
    <source>
        <strain evidence="2">SING2019-196</strain>
    </source>
</reference>
<proteinExistence type="predicted"/>
<name>A0AAD3P7I2_NEPGR</name>
<accession>A0AAD3P7I2</accession>
<dbReference type="Proteomes" id="UP001279734">
    <property type="component" value="Unassembled WGS sequence"/>
</dbReference>
<evidence type="ECO:0000313" key="2">
    <source>
        <dbReference type="EMBL" id="GMH00883.1"/>
    </source>
</evidence>
<keyword evidence="3" id="KW-1185">Reference proteome</keyword>